<keyword evidence="4" id="KW-1185">Reference proteome</keyword>
<dbReference type="Gene3D" id="3.40.50.1820">
    <property type="entry name" value="alpha/beta hydrolase"/>
    <property type="match status" value="1"/>
</dbReference>
<dbReference type="Gene3D" id="2.120.10.30">
    <property type="entry name" value="TolB, C-terminal domain"/>
    <property type="match status" value="1"/>
</dbReference>
<evidence type="ECO:0000256" key="1">
    <source>
        <dbReference type="ARBA" id="ARBA00022801"/>
    </source>
</evidence>
<organism evidence="3 4">
    <name type="scientific">Parasphingorhabdus halotolerans</name>
    <dbReference type="NCBI Taxonomy" id="2725558"/>
    <lineage>
        <taxon>Bacteria</taxon>
        <taxon>Pseudomonadati</taxon>
        <taxon>Pseudomonadota</taxon>
        <taxon>Alphaproteobacteria</taxon>
        <taxon>Sphingomonadales</taxon>
        <taxon>Sphingomonadaceae</taxon>
        <taxon>Parasphingorhabdus</taxon>
    </lineage>
</organism>
<dbReference type="GO" id="GO:0004252">
    <property type="term" value="F:serine-type endopeptidase activity"/>
    <property type="evidence" value="ECO:0007669"/>
    <property type="project" value="InterPro"/>
</dbReference>
<gene>
    <name evidence="3" type="ORF">HF685_00185</name>
</gene>
<dbReference type="Pfam" id="PF00326">
    <property type="entry name" value="Peptidase_S9"/>
    <property type="match status" value="1"/>
</dbReference>
<dbReference type="InterPro" id="IPR001375">
    <property type="entry name" value="Peptidase_S9_cat"/>
</dbReference>
<dbReference type="InterPro" id="IPR029058">
    <property type="entry name" value="AB_hydrolase_fold"/>
</dbReference>
<reference evidence="3 4" key="1">
    <citation type="submission" date="2020-04" db="EMBL/GenBank/DDBJ databases">
        <title>Genome sequence for Sphingorhabdus sp. strain M1.</title>
        <authorList>
            <person name="Park S.-J."/>
        </authorList>
    </citation>
    <scope>NUCLEOTIDE SEQUENCE [LARGE SCALE GENOMIC DNA]</scope>
    <source>
        <strain evidence="3 4">JK6</strain>
    </source>
</reference>
<evidence type="ECO:0000259" key="2">
    <source>
        <dbReference type="Pfam" id="PF00326"/>
    </source>
</evidence>
<dbReference type="InterPro" id="IPR002470">
    <property type="entry name" value="Peptidase_S9A"/>
</dbReference>
<dbReference type="EMBL" id="CP051217">
    <property type="protein sequence ID" value="QJB70581.1"/>
    <property type="molecule type" value="Genomic_DNA"/>
</dbReference>
<dbReference type="Proteomes" id="UP000501600">
    <property type="component" value="Chromosome"/>
</dbReference>
<keyword evidence="1" id="KW-0378">Hydrolase</keyword>
<dbReference type="PANTHER" id="PTHR42776:SF27">
    <property type="entry name" value="DIPEPTIDYL PEPTIDASE FAMILY MEMBER 6"/>
    <property type="match status" value="1"/>
</dbReference>
<dbReference type="InterPro" id="IPR011042">
    <property type="entry name" value="6-blade_b-propeller_TolB-like"/>
</dbReference>
<evidence type="ECO:0000313" key="3">
    <source>
        <dbReference type="EMBL" id="QJB70581.1"/>
    </source>
</evidence>
<sequence>MPAVADISLSPDGKKIAFISPGPGTRTDLYSIDLDKGNSPLRVTTSSGEPDNLYWCGWTSDIRLACKTVGTTEYAGQLYSLSKVFAVNMDGSDPQLLTKKQGQNALGYSLGGGDIIDWLPGEENKIMMSRYHLAEEKIGTRIAKTKNGLAAEIIDTTNGRANYAERPSEEAVEYITDGIGNVRIKGMRTKLGGTELDSGEIKYFYELDGKWASLGELNYANRTGFNPYAVDAATNRAFGFQPIDGRKALVAIALDGSGNEEVVLKHDKVDVNGLIRIGRKNRVVGGSYALEKRTGIYFDTELANLASALGKALGEDYSVQFSDANLDESKLLIWGGSDIDPGQYFLFDKASKELRPLLGVRPSLENSKLGRVKPISYPAADGTMIPGYLTLPPDSTGKNIPAIVMPHGGPESRDEWGFNWLAQFYVSQGFAVLQPNFRGSAGYGDEWYKKNGFQSWRTSVGDVTDAGKWLVAQGIAKPSALSIVGWSYGGYAALQSAVLAPDLFKAVVAIAPVTDLLMLKNDSKGYYDQAVVRDYVGAGPHIKEGSPAQNATVIKAPVMLFHGEYDRNVEIRHSRAMQDSLKAVSKPVTFVEYKGLEHSLRNSAARIDMLTKSAAFLPK</sequence>
<dbReference type="GO" id="GO:0006508">
    <property type="term" value="P:proteolysis"/>
    <property type="evidence" value="ECO:0007669"/>
    <property type="project" value="InterPro"/>
</dbReference>
<dbReference type="SUPFAM" id="SSF82171">
    <property type="entry name" value="DPP6 N-terminal domain-like"/>
    <property type="match status" value="1"/>
</dbReference>
<accession>A0A6H2DS40</accession>
<feature type="domain" description="Peptidase S9 prolyl oligopeptidase catalytic" evidence="2">
    <location>
        <begin position="416"/>
        <end position="617"/>
    </location>
</feature>
<name>A0A6H2DS40_9SPHN</name>
<dbReference type="PRINTS" id="PR00862">
    <property type="entry name" value="PROLIGOPTASE"/>
</dbReference>
<evidence type="ECO:0000313" key="4">
    <source>
        <dbReference type="Proteomes" id="UP000501600"/>
    </source>
</evidence>
<dbReference type="AlphaFoldDB" id="A0A6H2DS40"/>
<dbReference type="KEGG" id="phao:HF685_00185"/>
<proteinExistence type="predicted"/>
<dbReference type="PANTHER" id="PTHR42776">
    <property type="entry name" value="SERINE PEPTIDASE S9 FAMILY MEMBER"/>
    <property type="match status" value="1"/>
</dbReference>
<protein>
    <submittedName>
        <fullName evidence="3">S9 family peptidase</fullName>
    </submittedName>
</protein>
<dbReference type="SUPFAM" id="SSF53474">
    <property type="entry name" value="alpha/beta-Hydrolases"/>
    <property type="match status" value="1"/>
</dbReference>